<evidence type="ECO:0000313" key="10">
    <source>
        <dbReference type="EMBL" id="MBA2133521.1"/>
    </source>
</evidence>
<dbReference type="NCBIfam" id="TIGR02887">
    <property type="entry name" value="spore_ger_x_C"/>
    <property type="match status" value="1"/>
</dbReference>
<dbReference type="RefSeq" id="WP_181339980.1">
    <property type="nucleotide sequence ID" value="NZ_JAAKDE010000015.1"/>
</dbReference>
<comment type="caution">
    <text evidence="10">The sequence shown here is derived from an EMBL/GenBank/DDBJ whole genome shotgun (WGS) entry which is preliminary data.</text>
</comment>
<keyword evidence="3" id="KW-0309">Germination</keyword>
<keyword evidence="4" id="KW-0732">Signal</keyword>
<sequence>MAKGKEGCLLGVLLVVMLTASGCWGGRELNARAFVTAVAFDRPTEEEADPGEFLLSVQIPVPAKMGADSGEQGGGGGAPFVVYGTTAKLVSVGIRQLQRQLDRELFFGHTQLFLINAEVAATIGVDQLLDHFKRDFRVQRMTRIAIIDGEAREILTMQPPISQTPSAYLENLLSPQSGVAINYISDFGRFLVEQSDDGIEPVLPRLQPGKDATMTGGAAVLKNGKFVGWLSNFETRGLNIIINQRIRSSYEVECPLHPGETIVVGVDDFRSRYQLREDNGQTVFQIKVRGKFETIEFSDLHGPLEELQAALERSVSRVVRRELEQTVRRAQEMGADFLGVGRYLRSYKPKWWRQVKDNWEKEFFALPIEVEVEMEWAMTIRRFGG</sequence>
<protein>
    <submittedName>
        <fullName evidence="10">Ger(X)C family spore germination protein</fullName>
    </submittedName>
</protein>
<dbReference type="PANTHER" id="PTHR35789:SF1">
    <property type="entry name" value="SPORE GERMINATION PROTEIN B3"/>
    <property type="match status" value="1"/>
</dbReference>
<keyword evidence="7" id="KW-0449">Lipoprotein</keyword>
<evidence type="ECO:0000256" key="4">
    <source>
        <dbReference type="ARBA" id="ARBA00022729"/>
    </source>
</evidence>
<dbReference type="Gene3D" id="3.30.300.210">
    <property type="entry name" value="Nutrient germinant receptor protein C, domain 3"/>
    <property type="match status" value="1"/>
</dbReference>
<gene>
    <name evidence="10" type="ORF">G5B42_08205</name>
</gene>
<comment type="subcellular location">
    <subcellularLocation>
        <location evidence="1">Membrane</location>
        <topology evidence="1">Lipid-anchor</topology>
    </subcellularLocation>
</comment>
<evidence type="ECO:0000256" key="6">
    <source>
        <dbReference type="ARBA" id="ARBA00023139"/>
    </source>
</evidence>
<keyword evidence="11" id="KW-1185">Reference proteome</keyword>
<dbReference type="Proteomes" id="UP000657177">
    <property type="component" value="Unassembled WGS sequence"/>
</dbReference>
<dbReference type="InterPro" id="IPR046953">
    <property type="entry name" value="Spore_GerAC-like_C"/>
</dbReference>
<proteinExistence type="inferred from homology"/>
<keyword evidence="5" id="KW-0472">Membrane</keyword>
<comment type="similarity">
    <text evidence="2">Belongs to the GerABKC lipoprotein family.</text>
</comment>
<dbReference type="PROSITE" id="PS51257">
    <property type="entry name" value="PROKAR_LIPOPROTEIN"/>
    <property type="match status" value="1"/>
</dbReference>
<dbReference type="Pfam" id="PF05504">
    <property type="entry name" value="Spore_GerAC"/>
    <property type="match status" value="1"/>
</dbReference>
<evidence type="ECO:0000256" key="1">
    <source>
        <dbReference type="ARBA" id="ARBA00004635"/>
    </source>
</evidence>
<evidence type="ECO:0000259" key="9">
    <source>
        <dbReference type="Pfam" id="PF25198"/>
    </source>
</evidence>
<keyword evidence="6" id="KW-0564">Palmitate</keyword>
<dbReference type="InterPro" id="IPR057336">
    <property type="entry name" value="GerAC_N"/>
</dbReference>
<evidence type="ECO:0000259" key="8">
    <source>
        <dbReference type="Pfam" id="PF05504"/>
    </source>
</evidence>
<feature type="domain" description="Spore germination GerAC-like C-terminal" evidence="8">
    <location>
        <begin position="217"/>
        <end position="384"/>
    </location>
</feature>
<evidence type="ECO:0000313" key="11">
    <source>
        <dbReference type="Proteomes" id="UP000657177"/>
    </source>
</evidence>
<dbReference type="InterPro" id="IPR008844">
    <property type="entry name" value="Spore_GerAC-like"/>
</dbReference>
<organism evidence="10 11">
    <name type="scientific">Capillibacterium thermochitinicola</name>
    <dbReference type="NCBI Taxonomy" id="2699427"/>
    <lineage>
        <taxon>Bacteria</taxon>
        <taxon>Bacillati</taxon>
        <taxon>Bacillota</taxon>
        <taxon>Capillibacterium</taxon>
    </lineage>
</organism>
<evidence type="ECO:0000256" key="3">
    <source>
        <dbReference type="ARBA" id="ARBA00022544"/>
    </source>
</evidence>
<feature type="domain" description="Spore germination protein N-terminal" evidence="9">
    <location>
        <begin position="27"/>
        <end position="207"/>
    </location>
</feature>
<evidence type="ECO:0000256" key="7">
    <source>
        <dbReference type="ARBA" id="ARBA00023288"/>
    </source>
</evidence>
<dbReference type="InterPro" id="IPR038501">
    <property type="entry name" value="Spore_GerAC_C_sf"/>
</dbReference>
<reference evidence="10" key="1">
    <citation type="submission" date="2020-06" db="EMBL/GenBank/DDBJ databases">
        <title>Novel chitinolytic bacterium.</title>
        <authorList>
            <person name="Ungkulpasvich U."/>
            <person name="Kosugi A."/>
            <person name="Uke A."/>
        </authorList>
    </citation>
    <scope>NUCLEOTIDE SEQUENCE</scope>
    <source>
        <strain evidence="10">UUS1-1</strain>
    </source>
</reference>
<dbReference type="GO" id="GO:0009847">
    <property type="term" value="P:spore germination"/>
    <property type="evidence" value="ECO:0007669"/>
    <property type="project" value="InterPro"/>
</dbReference>
<dbReference type="AlphaFoldDB" id="A0A8J6HST5"/>
<dbReference type="Pfam" id="PF25198">
    <property type="entry name" value="Spore_GerAC_N"/>
    <property type="match status" value="1"/>
</dbReference>
<dbReference type="PANTHER" id="PTHR35789">
    <property type="entry name" value="SPORE GERMINATION PROTEIN B3"/>
    <property type="match status" value="1"/>
</dbReference>
<dbReference type="GO" id="GO:0016020">
    <property type="term" value="C:membrane"/>
    <property type="evidence" value="ECO:0007669"/>
    <property type="project" value="UniProtKB-SubCell"/>
</dbReference>
<dbReference type="EMBL" id="JAAKDE010000015">
    <property type="protein sequence ID" value="MBA2133521.1"/>
    <property type="molecule type" value="Genomic_DNA"/>
</dbReference>
<evidence type="ECO:0000256" key="5">
    <source>
        <dbReference type="ARBA" id="ARBA00023136"/>
    </source>
</evidence>
<accession>A0A8J6HST5</accession>
<evidence type="ECO:0000256" key="2">
    <source>
        <dbReference type="ARBA" id="ARBA00007886"/>
    </source>
</evidence>
<name>A0A8J6HST5_9FIRM</name>